<keyword evidence="1" id="KW-0677">Repeat</keyword>
<dbReference type="InterPro" id="IPR019734">
    <property type="entry name" value="TPR_rpt"/>
</dbReference>
<evidence type="ECO:0000256" key="1">
    <source>
        <dbReference type="ARBA" id="ARBA00022737"/>
    </source>
</evidence>
<dbReference type="AlphaFoldDB" id="A0A7S1Z6L2"/>
<dbReference type="SUPFAM" id="SSF48452">
    <property type="entry name" value="TPR-like"/>
    <property type="match status" value="1"/>
</dbReference>
<keyword evidence="2 3" id="KW-0802">TPR repeat</keyword>
<dbReference type="InterPro" id="IPR011990">
    <property type="entry name" value="TPR-like_helical_dom_sf"/>
</dbReference>
<evidence type="ECO:0008006" key="5">
    <source>
        <dbReference type="Google" id="ProtNLM"/>
    </source>
</evidence>
<dbReference type="PANTHER" id="PTHR45641:SF19">
    <property type="entry name" value="NEPHROCYSTIN-3"/>
    <property type="match status" value="1"/>
</dbReference>
<dbReference type="PANTHER" id="PTHR45641">
    <property type="entry name" value="TETRATRICOPEPTIDE REPEAT PROTEIN (AFU_ORTHOLOGUE AFUA_6G03870)"/>
    <property type="match status" value="1"/>
</dbReference>
<reference evidence="4" key="1">
    <citation type="submission" date="2021-01" db="EMBL/GenBank/DDBJ databases">
        <authorList>
            <person name="Corre E."/>
            <person name="Pelletier E."/>
            <person name="Niang G."/>
            <person name="Scheremetjew M."/>
            <person name="Finn R."/>
            <person name="Kale V."/>
            <person name="Holt S."/>
            <person name="Cochrane G."/>
            <person name="Meng A."/>
            <person name="Brown T."/>
            <person name="Cohen L."/>
        </authorList>
    </citation>
    <scope>NUCLEOTIDE SEQUENCE</scope>
    <source>
        <strain evidence="4">Grunow 1884</strain>
    </source>
</reference>
<accession>A0A7S1Z6L2</accession>
<evidence type="ECO:0000256" key="3">
    <source>
        <dbReference type="PROSITE-ProRule" id="PRU00339"/>
    </source>
</evidence>
<dbReference type="Gene3D" id="1.25.40.10">
    <property type="entry name" value="Tetratricopeptide repeat domain"/>
    <property type="match status" value="1"/>
</dbReference>
<sequence>MLSPDSFVGTQKEALVECRRLHGNDHPKVAELLSVLGLFYHHVVHDFESALVHHEEALVVLRSQPGDSHKVEVAVTLTDIGNVYRSMGDHPRALSSYEEAIAAFTATSTNENHPSLQAANRGISMLTRKLG</sequence>
<gene>
    <name evidence="4" type="ORF">OSIN01602_LOCUS5305</name>
</gene>
<dbReference type="EMBL" id="HBGO01009604">
    <property type="protein sequence ID" value="CAD9329760.1"/>
    <property type="molecule type" value="Transcribed_RNA"/>
</dbReference>
<evidence type="ECO:0000313" key="4">
    <source>
        <dbReference type="EMBL" id="CAD9329760.1"/>
    </source>
</evidence>
<feature type="repeat" description="TPR" evidence="3">
    <location>
        <begin position="74"/>
        <end position="107"/>
    </location>
</feature>
<dbReference type="PROSITE" id="PS50005">
    <property type="entry name" value="TPR"/>
    <property type="match status" value="1"/>
</dbReference>
<proteinExistence type="predicted"/>
<protein>
    <recommendedName>
        <fullName evidence="5">Kinesin light chain</fullName>
    </recommendedName>
</protein>
<dbReference type="Pfam" id="PF13424">
    <property type="entry name" value="TPR_12"/>
    <property type="match status" value="1"/>
</dbReference>
<name>A0A7S1Z6L2_TRICV</name>
<organism evidence="4">
    <name type="scientific">Trieres chinensis</name>
    <name type="common">Marine centric diatom</name>
    <name type="synonym">Odontella sinensis</name>
    <dbReference type="NCBI Taxonomy" id="1514140"/>
    <lineage>
        <taxon>Eukaryota</taxon>
        <taxon>Sar</taxon>
        <taxon>Stramenopiles</taxon>
        <taxon>Ochrophyta</taxon>
        <taxon>Bacillariophyta</taxon>
        <taxon>Mediophyceae</taxon>
        <taxon>Biddulphiophycidae</taxon>
        <taxon>Eupodiscales</taxon>
        <taxon>Parodontellaceae</taxon>
        <taxon>Trieres</taxon>
    </lineage>
</organism>
<evidence type="ECO:0000256" key="2">
    <source>
        <dbReference type="ARBA" id="ARBA00022803"/>
    </source>
</evidence>